<dbReference type="GO" id="GO:0003677">
    <property type="term" value="F:DNA binding"/>
    <property type="evidence" value="ECO:0007669"/>
    <property type="project" value="UniProtKB-KW"/>
</dbReference>
<dbReference type="InterPro" id="IPR051081">
    <property type="entry name" value="HTH_MetalResp_TranReg"/>
</dbReference>
<dbReference type="Proteomes" id="UP000265562">
    <property type="component" value="Chromosome"/>
</dbReference>
<dbReference type="PANTHER" id="PTHR33154:SF18">
    <property type="entry name" value="ARSENICAL RESISTANCE OPERON REPRESSOR"/>
    <property type="match status" value="1"/>
</dbReference>
<dbReference type="CDD" id="cd00090">
    <property type="entry name" value="HTH_ARSR"/>
    <property type="match status" value="1"/>
</dbReference>
<keyword evidence="2" id="KW-0238">DNA-binding</keyword>
<dbReference type="InterPro" id="IPR001845">
    <property type="entry name" value="HTH_ArsR_DNA-bd_dom"/>
</dbReference>
<proteinExistence type="predicted"/>
<dbReference type="PANTHER" id="PTHR33154">
    <property type="entry name" value="TRANSCRIPTIONAL REGULATOR, ARSR FAMILY"/>
    <property type="match status" value="1"/>
</dbReference>
<dbReference type="GO" id="GO:0003700">
    <property type="term" value="F:DNA-binding transcription factor activity"/>
    <property type="evidence" value="ECO:0007669"/>
    <property type="project" value="InterPro"/>
</dbReference>
<accession>A0A385Q192</accession>
<dbReference type="OrthoDB" id="9798835at2"/>
<keyword evidence="1" id="KW-0805">Transcription regulation</keyword>
<dbReference type="InterPro" id="IPR036390">
    <property type="entry name" value="WH_DNA-bd_sf"/>
</dbReference>
<dbReference type="Gene3D" id="1.10.10.10">
    <property type="entry name" value="Winged helix-like DNA-binding domain superfamily/Winged helix DNA-binding domain"/>
    <property type="match status" value="1"/>
</dbReference>
<dbReference type="AlphaFoldDB" id="A0A385Q192"/>
<dbReference type="Pfam" id="PF01022">
    <property type="entry name" value="HTH_5"/>
    <property type="match status" value="1"/>
</dbReference>
<dbReference type="EMBL" id="CP032364">
    <property type="protein sequence ID" value="AYB00129.1"/>
    <property type="molecule type" value="Genomic_DNA"/>
</dbReference>
<dbReference type="SUPFAM" id="SSF46785">
    <property type="entry name" value="Winged helix' DNA-binding domain"/>
    <property type="match status" value="1"/>
</dbReference>
<dbReference type="SMART" id="SM00418">
    <property type="entry name" value="HTH_ARSR"/>
    <property type="match status" value="1"/>
</dbReference>
<evidence type="ECO:0000256" key="3">
    <source>
        <dbReference type="ARBA" id="ARBA00023163"/>
    </source>
</evidence>
<dbReference type="PRINTS" id="PR00778">
    <property type="entry name" value="HTHARSR"/>
</dbReference>
<evidence type="ECO:0000256" key="1">
    <source>
        <dbReference type="ARBA" id="ARBA00023015"/>
    </source>
</evidence>
<sequence length="89" mass="10365">MKKYEDNAMVFKALSDSKRLKILDMIHNEEKCACVLLEKLDLTQSGLSYHMRILSEAGIVNFRQDGKWTHYSINEKGIQEAKKILDDYL</sequence>
<keyword evidence="5" id="KW-1185">Reference proteome</keyword>
<dbReference type="PROSITE" id="PS50987">
    <property type="entry name" value="HTH_ARSR_2"/>
    <property type="match status" value="1"/>
</dbReference>
<dbReference type="KEGG" id="lua:D4A81_09370"/>
<evidence type="ECO:0000313" key="4">
    <source>
        <dbReference type="EMBL" id="AYB00129.1"/>
    </source>
</evidence>
<dbReference type="InterPro" id="IPR036388">
    <property type="entry name" value="WH-like_DNA-bd_sf"/>
</dbReference>
<evidence type="ECO:0000313" key="5">
    <source>
        <dbReference type="Proteomes" id="UP000265562"/>
    </source>
</evidence>
<dbReference type="NCBIfam" id="NF033788">
    <property type="entry name" value="HTH_metalloreg"/>
    <property type="match status" value="1"/>
</dbReference>
<keyword evidence="3" id="KW-0804">Transcription</keyword>
<dbReference type="InterPro" id="IPR011991">
    <property type="entry name" value="ArsR-like_HTH"/>
</dbReference>
<gene>
    <name evidence="4" type="ORF">D4A81_09370</name>
</gene>
<organism evidence="4 5">
    <name type="scientific">Lachnoanaerobaculum umeaense</name>
    <dbReference type="NCBI Taxonomy" id="617123"/>
    <lineage>
        <taxon>Bacteria</taxon>
        <taxon>Bacillati</taxon>
        <taxon>Bacillota</taxon>
        <taxon>Clostridia</taxon>
        <taxon>Lachnospirales</taxon>
        <taxon>Lachnospiraceae</taxon>
        <taxon>Lachnoanaerobaculum</taxon>
    </lineage>
</organism>
<name>A0A385Q192_9FIRM</name>
<evidence type="ECO:0000256" key="2">
    <source>
        <dbReference type="ARBA" id="ARBA00023125"/>
    </source>
</evidence>
<protein>
    <submittedName>
        <fullName evidence="4">ArsR family transcriptional regulator</fullName>
    </submittedName>
</protein>
<reference evidence="4 5" key="1">
    <citation type="submission" date="2018-09" db="EMBL/GenBank/DDBJ databases">
        <title>Genome sequencing of Lachnoanaerobaculum umeaense DSM 23576.</title>
        <authorList>
            <person name="Kook J.-K."/>
            <person name="Park S.-N."/>
            <person name="Lim Y.K."/>
        </authorList>
    </citation>
    <scope>NUCLEOTIDE SEQUENCE [LARGE SCALE GENOMIC DNA]</scope>
    <source>
        <strain evidence="5">DSM 23576 \ CCUG 58757</strain>
    </source>
</reference>
<dbReference type="RefSeq" id="WP_111525357.1">
    <property type="nucleotide sequence ID" value="NZ_CP032364.1"/>
</dbReference>